<dbReference type="AlphaFoldDB" id="A0A7J6BRB0"/>
<evidence type="ECO:0000256" key="1">
    <source>
        <dbReference type="ARBA" id="ARBA00004141"/>
    </source>
</evidence>
<keyword evidence="3 8" id="KW-0812">Transmembrane</keyword>
<dbReference type="GO" id="GO:0005789">
    <property type="term" value="C:endoplasmic reticulum membrane"/>
    <property type="evidence" value="ECO:0007669"/>
    <property type="project" value="TreeGrafter"/>
</dbReference>
<evidence type="ECO:0000256" key="2">
    <source>
        <dbReference type="ARBA" id="ARBA00022468"/>
    </source>
</evidence>
<evidence type="ECO:0000256" key="6">
    <source>
        <dbReference type="ARBA" id="ARBA00067516"/>
    </source>
</evidence>
<proteinExistence type="predicted"/>
<keyword evidence="4 8" id="KW-1133">Transmembrane helix</keyword>
<comment type="caution">
    <text evidence="10">The sequence shown here is derived from an EMBL/GenBank/DDBJ whole genome shotgun (WGS) entry which is preliminary data.</text>
</comment>
<keyword evidence="2" id="KW-0343">GTPase activation</keyword>
<dbReference type="SUPFAM" id="SSF47923">
    <property type="entry name" value="Ypt/Rab-GAP domain of gyp1p"/>
    <property type="match status" value="2"/>
</dbReference>
<dbReference type="PANTHER" id="PTHR20913">
    <property type="entry name" value="TBC1 DOMAIN FAMILY MEMBER 20/GTPASE"/>
    <property type="match status" value="1"/>
</dbReference>
<evidence type="ECO:0000259" key="9">
    <source>
        <dbReference type="PROSITE" id="PS50086"/>
    </source>
</evidence>
<evidence type="ECO:0000256" key="3">
    <source>
        <dbReference type="ARBA" id="ARBA00022692"/>
    </source>
</evidence>
<dbReference type="InterPro" id="IPR035969">
    <property type="entry name" value="Rab-GAP_TBC_sf"/>
</dbReference>
<feature type="region of interest" description="Disordered" evidence="7">
    <location>
        <begin position="1"/>
        <end position="30"/>
    </location>
</feature>
<reference evidence="10 11" key="1">
    <citation type="submission" date="2020-04" db="EMBL/GenBank/DDBJ databases">
        <title>Chromosome-level genome assembly of a cyprinid fish Onychostoma macrolepis by integration of Nanopore Sequencing, Bionano and Hi-C technology.</title>
        <authorList>
            <person name="Wang D."/>
        </authorList>
    </citation>
    <scope>NUCLEOTIDE SEQUENCE [LARGE SCALE GENOMIC DNA]</scope>
    <source>
        <strain evidence="10">SWU-2019</strain>
        <tissue evidence="10">Muscle</tissue>
    </source>
</reference>
<comment type="subcellular location">
    <subcellularLocation>
        <location evidence="1">Membrane</location>
        <topology evidence="1">Multi-pass membrane protein</topology>
    </subcellularLocation>
</comment>
<dbReference type="OrthoDB" id="206700at2759"/>
<dbReference type="GO" id="GO:0005096">
    <property type="term" value="F:GTPase activator activity"/>
    <property type="evidence" value="ECO:0007669"/>
    <property type="project" value="UniProtKB-KW"/>
</dbReference>
<organism evidence="10 11">
    <name type="scientific">Onychostoma macrolepis</name>
    <dbReference type="NCBI Taxonomy" id="369639"/>
    <lineage>
        <taxon>Eukaryota</taxon>
        <taxon>Metazoa</taxon>
        <taxon>Chordata</taxon>
        <taxon>Craniata</taxon>
        <taxon>Vertebrata</taxon>
        <taxon>Euteleostomi</taxon>
        <taxon>Actinopterygii</taxon>
        <taxon>Neopterygii</taxon>
        <taxon>Teleostei</taxon>
        <taxon>Ostariophysi</taxon>
        <taxon>Cypriniformes</taxon>
        <taxon>Cyprinidae</taxon>
        <taxon>Acrossocheilinae</taxon>
        <taxon>Onychostoma</taxon>
    </lineage>
</organism>
<dbReference type="Gene3D" id="1.10.8.1310">
    <property type="match status" value="1"/>
</dbReference>
<dbReference type="GO" id="GO:0007030">
    <property type="term" value="P:Golgi organization"/>
    <property type="evidence" value="ECO:0007669"/>
    <property type="project" value="UniProtKB-ARBA"/>
</dbReference>
<dbReference type="FunFam" id="1.10.472.80:FF:000024">
    <property type="entry name" value="TBC1 domain family member 20"/>
    <property type="match status" value="1"/>
</dbReference>
<dbReference type="Pfam" id="PF00566">
    <property type="entry name" value="RabGAP-TBC"/>
    <property type="match status" value="1"/>
</dbReference>
<evidence type="ECO:0000256" key="4">
    <source>
        <dbReference type="ARBA" id="ARBA00022989"/>
    </source>
</evidence>
<dbReference type="PROSITE" id="PS50086">
    <property type="entry name" value="TBC_RABGAP"/>
    <property type="match status" value="1"/>
</dbReference>
<feature type="transmembrane region" description="Helical" evidence="8">
    <location>
        <begin position="369"/>
        <end position="390"/>
    </location>
</feature>
<sequence>MNLKKSRSVGASSPLNGLGKQDAESRRKRKMAEISQALNMTPVDVAALRRMAISEGGLLSDEIRRQVWPRLLNVSVENIPEQLEPVDRDNNKDFNQVLLDVQRSLRRFPPGMPDEQREGLQEELIDIILRVLVKNPQLHYYQGYHDIVVTFLLVLGERLATALVEKLSTHHLRDFMDPTMDNTKHILNYLMPIIERVNPEVYDFMQQAEVGTIFALSWLITWFGHVLSDFRHVVRLYDFFLACHPLMPIYFAAVIVLHREEEVLDCECDMAMMHHLLSRIPEDLPYETLISRAGDLFVQFPPSELARERNQLTAVSTFKDFELASTQQRPDTVLRQRRKELQQQKQHALESQRGSVAVVQPTARRIMRLAVMGLTVALGAAALAVVNSALEWAPKLDLLFP</sequence>
<dbReference type="InterPro" id="IPR045913">
    <property type="entry name" value="TBC20/Gyp8-like"/>
</dbReference>
<name>A0A7J6BRB0_9TELE</name>
<evidence type="ECO:0000313" key="10">
    <source>
        <dbReference type="EMBL" id="KAF4097496.1"/>
    </source>
</evidence>
<evidence type="ECO:0000256" key="8">
    <source>
        <dbReference type="SAM" id="Phobius"/>
    </source>
</evidence>
<evidence type="ECO:0000313" key="11">
    <source>
        <dbReference type="Proteomes" id="UP000579812"/>
    </source>
</evidence>
<accession>A0A7J6BRB0</accession>
<keyword evidence="11" id="KW-1185">Reference proteome</keyword>
<dbReference type="InterPro" id="IPR000195">
    <property type="entry name" value="Rab-GAP-TBC_dom"/>
</dbReference>
<dbReference type="SMART" id="SM00164">
    <property type="entry name" value="TBC"/>
    <property type="match status" value="1"/>
</dbReference>
<dbReference type="GO" id="GO:0016050">
    <property type="term" value="P:vesicle organization"/>
    <property type="evidence" value="ECO:0007669"/>
    <property type="project" value="UniProtKB-ARBA"/>
</dbReference>
<protein>
    <recommendedName>
        <fullName evidence="6">TBC1 domain family member 20</fullName>
    </recommendedName>
</protein>
<dbReference type="GO" id="GO:0006888">
    <property type="term" value="P:endoplasmic reticulum to Golgi vesicle-mediated transport"/>
    <property type="evidence" value="ECO:0007669"/>
    <property type="project" value="TreeGrafter"/>
</dbReference>
<dbReference type="PANTHER" id="PTHR20913:SF10">
    <property type="entry name" value="TBC1 DOMAIN FAMILY MEMBER 20"/>
    <property type="match status" value="1"/>
</dbReference>
<evidence type="ECO:0000256" key="7">
    <source>
        <dbReference type="SAM" id="MobiDB-lite"/>
    </source>
</evidence>
<keyword evidence="5 8" id="KW-0472">Membrane</keyword>
<dbReference type="Gene3D" id="1.10.472.80">
    <property type="entry name" value="Ypt/Rab-GAP domain of gyp1p, domain 3"/>
    <property type="match status" value="1"/>
</dbReference>
<feature type="domain" description="Rab-GAP TBC" evidence="9">
    <location>
        <begin position="58"/>
        <end position="244"/>
    </location>
</feature>
<dbReference type="Proteomes" id="UP000579812">
    <property type="component" value="Unassembled WGS sequence"/>
</dbReference>
<evidence type="ECO:0000256" key="5">
    <source>
        <dbReference type="ARBA" id="ARBA00023136"/>
    </source>
</evidence>
<dbReference type="FunFam" id="1.10.8.1310:FF:000001">
    <property type="entry name" value="TBC1 domain family, member 20"/>
    <property type="match status" value="1"/>
</dbReference>
<gene>
    <name evidence="10" type="ORF">G5714_021504</name>
</gene>
<dbReference type="EMBL" id="JAAMOB010000022">
    <property type="protein sequence ID" value="KAF4097496.1"/>
    <property type="molecule type" value="Genomic_DNA"/>
</dbReference>